<proteinExistence type="predicted"/>
<dbReference type="Proteomes" id="UP000887116">
    <property type="component" value="Unassembled WGS sequence"/>
</dbReference>
<protein>
    <submittedName>
        <fullName evidence="1">Uncharacterized protein</fullName>
    </submittedName>
</protein>
<organism evidence="1 2">
    <name type="scientific">Trichonephila clavata</name>
    <name type="common">Joro spider</name>
    <name type="synonym">Nephila clavata</name>
    <dbReference type="NCBI Taxonomy" id="2740835"/>
    <lineage>
        <taxon>Eukaryota</taxon>
        <taxon>Metazoa</taxon>
        <taxon>Ecdysozoa</taxon>
        <taxon>Arthropoda</taxon>
        <taxon>Chelicerata</taxon>
        <taxon>Arachnida</taxon>
        <taxon>Araneae</taxon>
        <taxon>Araneomorphae</taxon>
        <taxon>Entelegynae</taxon>
        <taxon>Araneoidea</taxon>
        <taxon>Nephilidae</taxon>
        <taxon>Trichonephila</taxon>
    </lineage>
</organism>
<dbReference type="AlphaFoldDB" id="A0A8X6HB08"/>
<comment type="caution">
    <text evidence="1">The sequence shown here is derived from an EMBL/GenBank/DDBJ whole genome shotgun (WGS) entry which is preliminary data.</text>
</comment>
<evidence type="ECO:0000313" key="2">
    <source>
        <dbReference type="Proteomes" id="UP000887116"/>
    </source>
</evidence>
<evidence type="ECO:0000313" key="1">
    <source>
        <dbReference type="EMBL" id="GFR18665.1"/>
    </source>
</evidence>
<accession>A0A8X6HB08</accession>
<dbReference type="EMBL" id="BMAO01027646">
    <property type="protein sequence ID" value="GFR18665.1"/>
    <property type="molecule type" value="Genomic_DNA"/>
</dbReference>
<reference evidence="1" key="1">
    <citation type="submission" date="2020-07" db="EMBL/GenBank/DDBJ databases">
        <title>Multicomponent nature underlies the extraordinary mechanical properties of spider dragline silk.</title>
        <authorList>
            <person name="Kono N."/>
            <person name="Nakamura H."/>
            <person name="Mori M."/>
            <person name="Yoshida Y."/>
            <person name="Ohtoshi R."/>
            <person name="Malay A.D."/>
            <person name="Moran D.A.P."/>
            <person name="Tomita M."/>
            <person name="Numata K."/>
            <person name="Arakawa K."/>
        </authorList>
    </citation>
    <scope>NUCLEOTIDE SEQUENCE</scope>
</reference>
<sequence>MQARSVRVVIEIKTLASESAAGTKSARETARWLGLPPSLIRNILNGILNQYPYKLQSCHELLPSDTIKREALTSWAVSKMELYSSLGALTS</sequence>
<keyword evidence="2" id="KW-1185">Reference proteome</keyword>
<name>A0A8X6HB08_TRICU</name>
<gene>
    <name evidence="1" type="primary">AVEN_12835_1</name>
    <name evidence="1" type="ORF">TNCT_21691</name>
</gene>